<dbReference type="SUPFAM" id="SSF48452">
    <property type="entry name" value="TPR-like"/>
    <property type="match status" value="1"/>
</dbReference>
<sequence length="423" mass="45767">MAAEQAKDRGNRAFAAANYREAVACFSEAIALHERSGEGQPHVYYSNRSASHLKLGDGASALADADKCVALKRDWARGYSRKGAALHHLGRLPDAYRAYQDGLKIEPANAALREGLQAVQTLMASSAQRAASASAAAAAATSTMPSASAVANKSLGQFVAGDKTAIFQSAQFAMRSVLLLTFVSYWLPLLLPSALAFGLFLKVALFNHASFLVFTHGVPKWQAAYAQRLVLDPTSQALFYCLVFFVSAPYGLAMVPVWLLEMVHWVAYLGNLLVVLRVADSPLVAALTTKALLPLTAAIISEPALPSLPTQSKWAKVYHRMPQVAATVEVAIGLAIAFELLTPARNFLLVMLYWQLLRVRYMISPPLQDAFRRLNASILSITSHPRCPPVVGRLYSKIRSFATSMTDVAQQQQAAAGSRCSVM</sequence>
<dbReference type="Gene3D" id="1.25.40.10">
    <property type="entry name" value="Tetratricopeptide repeat domain"/>
    <property type="match status" value="1"/>
</dbReference>
<keyword evidence="10" id="KW-0472">Membrane</keyword>
<protein>
    <recommendedName>
        <fullName evidence="7">Hsp70-Hsp90 organising protein</fullName>
    </recommendedName>
    <alternativeName>
        <fullName evidence="8">Stress-inducible protein 1</fullName>
    </alternativeName>
</protein>
<feature type="transmembrane region" description="Helical" evidence="10">
    <location>
        <begin position="172"/>
        <end position="188"/>
    </location>
</feature>
<evidence type="ECO:0000256" key="5">
    <source>
        <dbReference type="ARBA" id="ARBA00056105"/>
    </source>
</evidence>
<keyword evidence="10" id="KW-0812">Transmembrane</keyword>
<dbReference type="GO" id="GO:0051879">
    <property type="term" value="F:Hsp90 protein binding"/>
    <property type="evidence" value="ECO:0007669"/>
    <property type="project" value="TreeGrafter"/>
</dbReference>
<comment type="function">
    <text evidence="5">Acts as a co-chaperone and mediates the association of the chaperones HSP70 and HSP90 probably facilitating substrate transfer from HSP70 to HSP90. Stimulates HSP70 ATPase activity and, in contrast, inhibits HSP90 ATPase activity.</text>
</comment>
<dbReference type="PANTHER" id="PTHR22904:SF523">
    <property type="entry name" value="STRESS-INDUCED-PHOSPHOPROTEIN 1"/>
    <property type="match status" value="1"/>
</dbReference>
<feature type="repeat" description="TPR" evidence="9">
    <location>
        <begin position="76"/>
        <end position="109"/>
    </location>
</feature>
<feature type="transmembrane region" description="Helical" evidence="10">
    <location>
        <begin position="237"/>
        <end position="256"/>
    </location>
</feature>
<evidence type="ECO:0000256" key="9">
    <source>
        <dbReference type="PROSITE-ProRule" id="PRU00339"/>
    </source>
</evidence>
<keyword evidence="10" id="KW-1133">Transmembrane helix</keyword>
<dbReference type="GO" id="GO:0005737">
    <property type="term" value="C:cytoplasm"/>
    <property type="evidence" value="ECO:0007669"/>
    <property type="project" value="UniProtKB-SubCell"/>
</dbReference>
<dbReference type="InterPro" id="IPR005344">
    <property type="entry name" value="TMEM33/Pom33"/>
</dbReference>
<evidence type="ECO:0000256" key="10">
    <source>
        <dbReference type="SAM" id="Phobius"/>
    </source>
</evidence>
<evidence type="ECO:0000256" key="3">
    <source>
        <dbReference type="ARBA" id="ARBA00022737"/>
    </source>
</evidence>
<keyword evidence="2" id="KW-0963">Cytoplasm</keyword>
<dbReference type="PANTHER" id="PTHR22904">
    <property type="entry name" value="TPR REPEAT CONTAINING PROTEIN"/>
    <property type="match status" value="1"/>
</dbReference>
<evidence type="ECO:0000313" key="11">
    <source>
        <dbReference type="EMBL" id="KAJ0401426.1"/>
    </source>
</evidence>
<accession>A0AAD5M1X6</accession>
<evidence type="ECO:0000256" key="2">
    <source>
        <dbReference type="ARBA" id="ARBA00022490"/>
    </source>
</evidence>
<evidence type="ECO:0000313" key="12">
    <source>
        <dbReference type="Proteomes" id="UP001209570"/>
    </source>
</evidence>
<dbReference type="FunFam" id="1.25.40.10:FF:000020">
    <property type="entry name" value="Stress-induced phosphoprotein 1"/>
    <property type="match status" value="1"/>
</dbReference>
<evidence type="ECO:0000256" key="6">
    <source>
        <dbReference type="ARBA" id="ARBA00066016"/>
    </source>
</evidence>
<dbReference type="GO" id="GO:0016020">
    <property type="term" value="C:membrane"/>
    <property type="evidence" value="ECO:0007669"/>
    <property type="project" value="InterPro"/>
</dbReference>
<keyword evidence="12" id="KW-1185">Reference proteome</keyword>
<keyword evidence="3" id="KW-0677">Repeat</keyword>
<comment type="subcellular location">
    <subcellularLocation>
        <location evidence="1">Cytoplasm</location>
    </subcellularLocation>
</comment>
<evidence type="ECO:0000256" key="8">
    <source>
        <dbReference type="ARBA" id="ARBA00076447"/>
    </source>
</evidence>
<gene>
    <name evidence="11" type="ORF">P43SY_000994</name>
</gene>
<proteinExistence type="predicted"/>
<evidence type="ECO:0000256" key="7">
    <source>
        <dbReference type="ARBA" id="ARBA00074766"/>
    </source>
</evidence>
<dbReference type="AlphaFoldDB" id="A0AAD5M1X6"/>
<feature type="transmembrane region" description="Helical" evidence="10">
    <location>
        <begin position="194"/>
        <end position="216"/>
    </location>
</feature>
<feature type="transmembrane region" description="Helical" evidence="10">
    <location>
        <begin position="330"/>
        <end position="354"/>
    </location>
</feature>
<dbReference type="Proteomes" id="UP001209570">
    <property type="component" value="Unassembled WGS sequence"/>
</dbReference>
<organism evidence="11 12">
    <name type="scientific">Pythium insidiosum</name>
    <name type="common">Pythiosis disease agent</name>
    <dbReference type="NCBI Taxonomy" id="114742"/>
    <lineage>
        <taxon>Eukaryota</taxon>
        <taxon>Sar</taxon>
        <taxon>Stramenopiles</taxon>
        <taxon>Oomycota</taxon>
        <taxon>Peronosporomycetes</taxon>
        <taxon>Pythiales</taxon>
        <taxon>Pythiaceae</taxon>
        <taxon>Pythium</taxon>
    </lineage>
</organism>
<dbReference type="Pfam" id="PF03661">
    <property type="entry name" value="TMEM33_Pom33"/>
    <property type="match status" value="1"/>
</dbReference>
<keyword evidence="4 9" id="KW-0802">TPR repeat</keyword>
<dbReference type="InterPro" id="IPR011990">
    <property type="entry name" value="TPR-like_helical_dom_sf"/>
</dbReference>
<comment type="caution">
    <text evidence="11">The sequence shown here is derived from an EMBL/GenBank/DDBJ whole genome shotgun (WGS) entry which is preliminary data.</text>
</comment>
<evidence type="ECO:0000256" key="4">
    <source>
        <dbReference type="ARBA" id="ARBA00022803"/>
    </source>
</evidence>
<dbReference type="SMART" id="SM00028">
    <property type="entry name" value="TPR"/>
    <property type="match status" value="3"/>
</dbReference>
<dbReference type="PROSITE" id="PS50005">
    <property type="entry name" value="TPR"/>
    <property type="match status" value="1"/>
</dbReference>
<reference evidence="11" key="1">
    <citation type="submission" date="2021-12" db="EMBL/GenBank/DDBJ databases">
        <title>Prjna785345.</title>
        <authorList>
            <person name="Rujirawat T."/>
            <person name="Krajaejun T."/>
        </authorList>
    </citation>
    <scope>NUCLEOTIDE SEQUENCE</scope>
    <source>
        <strain evidence="11">Pi057C3</strain>
    </source>
</reference>
<dbReference type="InterPro" id="IPR019734">
    <property type="entry name" value="TPR_rpt"/>
</dbReference>
<name>A0AAD5M1X6_PYTIN</name>
<dbReference type="EMBL" id="JAKCXM010000128">
    <property type="protein sequence ID" value="KAJ0401426.1"/>
    <property type="molecule type" value="Genomic_DNA"/>
</dbReference>
<evidence type="ECO:0000256" key="1">
    <source>
        <dbReference type="ARBA" id="ARBA00004496"/>
    </source>
</evidence>
<comment type="subunit">
    <text evidence="6">Monomer. Homodimer. Forms a complex composed of HOP and chaperones HSP70 and HSP90; the interaction is stronger in the absence of ATP. Interacts (via TPR 1, 2, 3, 7, 8 and 9 repeats) with HSP70 (via C-terminus); the interaction is direct and is stronger in the absence of ATP. Interacts (via TPR 4, 5 and 6 repeats) with HSP90 (via C-terminus); the interaction is direct.</text>
</comment>